<sequence length="175" mass="18551">MADTVPVNPATGGPAAQKKPFTLLGCGLSTLTLVTGVFVALLTILCGVITCIGIDGTCLAVGIYMVFFGVLLLGIEAPVLFNFSNPTRKIGDFFRKFKHWHRAILIPILTIVIFFCIGVASVISIVLLLLLCMLHVFTALGPRGQDAPSNSTAVSAPSTRGYKQQADLDEEEGGL</sequence>
<feature type="transmembrane region" description="Helical" evidence="6">
    <location>
        <begin position="62"/>
        <end position="83"/>
    </location>
</feature>
<evidence type="ECO:0000256" key="6">
    <source>
        <dbReference type="SAM" id="Phobius"/>
    </source>
</evidence>
<dbReference type="RefSeq" id="XP_004346895.1">
    <property type="nucleotide sequence ID" value="XM_004346845.2"/>
</dbReference>
<dbReference type="SMART" id="SM01077">
    <property type="entry name" value="Cg6151-P"/>
    <property type="match status" value="1"/>
</dbReference>
<dbReference type="PhylomeDB" id="A0A0D2X3M8"/>
<feature type="transmembrane region" description="Helical" evidence="6">
    <location>
        <begin position="21"/>
        <end position="50"/>
    </location>
</feature>
<comment type="subcellular location">
    <subcellularLocation>
        <location evidence="1">Endomembrane system</location>
        <topology evidence="1">Multi-pass membrane protein</topology>
    </subcellularLocation>
</comment>
<dbReference type="PANTHER" id="PTHR13314">
    <property type="entry name" value="CALCIUM CHANNEL FLOWER HOMOLOG"/>
    <property type="match status" value="1"/>
</dbReference>
<dbReference type="EMBL" id="KE346367">
    <property type="protein sequence ID" value="KJE94584.1"/>
    <property type="molecule type" value="Genomic_DNA"/>
</dbReference>
<evidence type="ECO:0000256" key="4">
    <source>
        <dbReference type="ARBA" id="ARBA00023136"/>
    </source>
</evidence>
<evidence type="ECO:0000313" key="8">
    <source>
        <dbReference type="Proteomes" id="UP000008743"/>
    </source>
</evidence>
<evidence type="ECO:0000313" key="7">
    <source>
        <dbReference type="EMBL" id="KJE94584.1"/>
    </source>
</evidence>
<name>A0A0D2X3M8_CAPO3</name>
<dbReference type="GO" id="GO:0016192">
    <property type="term" value="P:vesicle-mediated transport"/>
    <property type="evidence" value="ECO:0007669"/>
    <property type="project" value="TreeGrafter"/>
</dbReference>
<feature type="transmembrane region" description="Helical" evidence="6">
    <location>
        <begin position="104"/>
        <end position="137"/>
    </location>
</feature>
<reference evidence="8" key="1">
    <citation type="submission" date="2011-02" db="EMBL/GenBank/DDBJ databases">
        <title>The Genome Sequence of Capsaspora owczarzaki ATCC 30864.</title>
        <authorList>
            <person name="Russ C."/>
            <person name="Cuomo C."/>
            <person name="Burger G."/>
            <person name="Gray M.W."/>
            <person name="Holland P.W.H."/>
            <person name="King N."/>
            <person name="Lang F.B.F."/>
            <person name="Roger A.J."/>
            <person name="Ruiz-Trillo I."/>
            <person name="Young S.K."/>
            <person name="Zeng Q."/>
            <person name="Gargeya S."/>
            <person name="Alvarado L."/>
            <person name="Berlin A."/>
            <person name="Chapman S.B."/>
            <person name="Chen Z."/>
            <person name="Freedman E."/>
            <person name="Gellesch M."/>
            <person name="Goldberg J."/>
            <person name="Griggs A."/>
            <person name="Gujja S."/>
            <person name="Heilman E."/>
            <person name="Heiman D."/>
            <person name="Howarth C."/>
            <person name="Mehta T."/>
            <person name="Neiman D."/>
            <person name="Pearson M."/>
            <person name="Roberts A."/>
            <person name="Saif S."/>
            <person name="Shea T."/>
            <person name="Shenoy N."/>
            <person name="Sisk P."/>
            <person name="Stolte C."/>
            <person name="Sykes S."/>
            <person name="White J."/>
            <person name="Yandava C."/>
            <person name="Haas B."/>
            <person name="Nusbaum C."/>
            <person name="Birren B."/>
        </authorList>
    </citation>
    <scope>NUCLEOTIDE SEQUENCE</scope>
    <source>
        <strain evidence="8">ATCC 30864</strain>
    </source>
</reference>
<organism evidence="7 8">
    <name type="scientific">Capsaspora owczarzaki (strain ATCC 30864)</name>
    <dbReference type="NCBI Taxonomy" id="595528"/>
    <lineage>
        <taxon>Eukaryota</taxon>
        <taxon>Filasterea</taxon>
        <taxon>Capsaspora</taxon>
    </lineage>
</organism>
<dbReference type="AlphaFoldDB" id="A0A0D2X3M8"/>
<protein>
    <submittedName>
        <fullName evidence="7">Uncharacterized protein</fullName>
    </submittedName>
</protein>
<feature type="region of interest" description="Disordered" evidence="5">
    <location>
        <begin position="144"/>
        <end position="175"/>
    </location>
</feature>
<proteinExistence type="predicted"/>
<keyword evidence="8" id="KW-1185">Reference proteome</keyword>
<dbReference type="Pfam" id="PF10233">
    <property type="entry name" value="Cg6151-P"/>
    <property type="match status" value="1"/>
</dbReference>
<accession>A0A0D2X3M8</accession>
<keyword evidence="3 6" id="KW-1133">Transmembrane helix</keyword>
<keyword evidence="2 6" id="KW-0812">Transmembrane</keyword>
<evidence type="ECO:0000256" key="3">
    <source>
        <dbReference type="ARBA" id="ARBA00022989"/>
    </source>
</evidence>
<dbReference type="InterPro" id="IPR019365">
    <property type="entry name" value="TVP18/Ca-channel_flower"/>
</dbReference>
<feature type="compositionally biased region" description="Polar residues" evidence="5">
    <location>
        <begin position="147"/>
        <end position="162"/>
    </location>
</feature>
<dbReference type="GO" id="GO:0012505">
    <property type="term" value="C:endomembrane system"/>
    <property type="evidence" value="ECO:0007669"/>
    <property type="project" value="UniProtKB-SubCell"/>
</dbReference>
<keyword evidence="4 6" id="KW-0472">Membrane</keyword>
<evidence type="ECO:0000256" key="5">
    <source>
        <dbReference type="SAM" id="MobiDB-lite"/>
    </source>
</evidence>
<dbReference type="InParanoid" id="A0A0D2X3M8"/>
<dbReference type="PANTHER" id="PTHR13314:SF2">
    <property type="entry name" value="CALCIUM CHANNEL FLOWER HOMOLOG"/>
    <property type="match status" value="1"/>
</dbReference>
<evidence type="ECO:0000256" key="1">
    <source>
        <dbReference type="ARBA" id="ARBA00004127"/>
    </source>
</evidence>
<dbReference type="Proteomes" id="UP000008743">
    <property type="component" value="Unassembled WGS sequence"/>
</dbReference>
<dbReference type="GO" id="GO:0016020">
    <property type="term" value="C:membrane"/>
    <property type="evidence" value="ECO:0007669"/>
    <property type="project" value="InterPro"/>
</dbReference>
<gene>
    <name evidence="7" type="ORF">CAOG_005210</name>
</gene>
<evidence type="ECO:0000256" key="2">
    <source>
        <dbReference type="ARBA" id="ARBA00022692"/>
    </source>
</evidence>